<feature type="compositionally biased region" description="Basic and acidic residues" evidence="1">
    <location>
        <begin position="23"/>
        <end position="34"/>
    </location>
</feature>
<protein>
    <submittedName>
        <fullName evidence="2">Uncharacterized protein</fullName>
    </submittedName>
</protein>
<proteinExistence type="predicted"/>
<dbReference type="Proteomes" id="UP000675409">
    <property type="component" value="Unassembled WGS sequence"/>
</dbReference>
<evidence type="ECO:0000313" key="2">
    <source>
        <dbReference type="EMBL" id="MBL0887818.1"/>
    </source>
</evidence>
<dbReference type="RefSeq" id="WP_201849326.1">
    <property type="nucleotide sequence ID" value="NZ_JABBYC010000036.1"/>
</dbReference>
<sequence length="70" mass="7767">MDAATRTKPTVAAVKRSRSRVLPPERERELGAQDRRNVGDALTCDPQDRRRRANAALLDLVVETAAKRGI</sequence>
<gene>
    <name evidence="2" type="ORF">HGK34_16275</name>
</gene>
<evidence type="ECO:0000256" key="1">
    <source>
        <dbReference type="SAM" id="MobiDB-lite"/>
    </source>
</evidence>
<accession>A0ABS1LP36</accession>
<name>A0ABS1LP36_9MICO</name>
<organism evidence="2 3">
    <name type="scientific">Myceligenerans indicum</name>
    <dbReference type="NCBI Taxonomy" id="2593663"/>
    <lineage>
        <taxon>Bacteria</taxon>
        <taxon>Bacillati</taxon>
        <taxon>Actinomycetota</taxon>
        <taxon>Actinomycetes</taxon>
        <taxon>Micrococcales</taxon>
        <taxon>Promicromonosporaceae</taxon>
        <taxon>Myceligenerans</taxon>
    </lineage>
</organism>
<comment type="caution">
    <text evidence="2">The sequence shown here is derived from an EMBL/GenBank/DDBJ whole genome shotgun (WGS) entry which is preliminary data.</text>
</comment>
<feature type="region of interest" description="Disordered" evidence="1">
    <location>
        <begin position="1"/>
        <end position="34"/>
    </location>
</feature>
<evidence type="ECO:0000313" key="3">
    <source>
        <dbReference type="Proteomes" id="UP000675409"/>
    </source>
</evidence>
<keyword evidence="3" id="KW-1185">Reference proteome</keyword>
<dbReference type="EMBL" id="JABBYC010000036">
    <property type="protein sequence ID" value="MBL0887818.1"/>
    <property type="molecule type" value="Genomic_DNA"/>
</dbReference>
<reference evidence="2 3" key="1">
    <citation type="journal article" date="2021" name="Arch. Microbiol.">
        <title>Myceligenerans indicum sp. nov., an actinobacterium isolated from mangrove sediment of Sundarbans, India.</title>
        <authorList>
            <person name="Asha K."/>
            <person name="Bhadury P."/>
        </authorList>
    </citation>
    <scope>NUCLEOTIDE SEQUENCE [LARGE SCALE GENOMIC DNA]</scope>
    <source>
        <strain evidence="2 3">I2</strain>
    </source>
</reference>